<dbReference type="HOGENOM" id="CLU_081631_3_2_1"/>
<name>A0A067TKQ6_GALM3</name>
<evidence type="ECO:0008006" key="3">
    <source>
        <dbReference type="Google" id="ProtNLM"/>
    </source>
</evidence>
<dbReference type="OrthoDB" id="3830579at2759"/>
<reference evidence="2" key="1">
    <citation type="journal article" date="2014" name="Proc. Natl. Acad. Sci. U.S.A.">
        <title>Extensive sampling of basidiomycete genomes demonstrates inadequacy of the white-rot/brown-rot paradigm for wood decay fungi.</title>
        <authorList>
            <person name="Riley R."/>
            <person name="Salamov A.A."/>
            <person name="Brown D.W."/>
            <person name="Nagy L.G."/>
            <person name="Floudas D."/>
            <person name="Held B.W."/>
            <person name="Levasseur A."/>
            <person name="Lombard V."/>
            <person name="Morin E."/>
            <person name="Otillar R."/>
            <person name="Lindquist E.A."/>
            <person name="Sun H."/>
            <person name="LaButti K.M."/>
            <person name="Schmutz J."/>
            <person name="Jabbour D."/>
            <person name="Luo H."/>
            <person name="Baker S.E."/>
            <person name="Pisabarro A.G."/>
            <person name="Walton J.D."/>
            <person name="Blanchette R.A."/>
            <person name="Henrissat B."/>
            <person name="Martin F."/>
            <person name="Cullen D."/>
            <person name="Hibbett D.S."/>
            <person name="Grigoriev I.V."/>
        </authorList>
    </citation>
    <scope>NUCLEOTIDE SEQUENCE [LARGE SCALE GENOMIC DNA]</scope>
    <source>
        <strain evidence="2">CBS 339.88</strain>
    </source>
</reference>
<organism evidence="1 2">
    <name type="scientific">Galerina marginata (strain CBS 339.88)</name>
    <dbReference type="NCBI Taxonomy" id="685588"/>
    <lineage>
        <taxon>Eukaryota</taxon>
        <taxon>Fungi</taxon>
        <taxon>Dikarya</taxon>
        <taxon>Basidiomycota</taxon>
        <taxon>Agaricomycotina</taxon>
        <taxon>Agaricomycetes</taxon>
        <taxon>Agaricomycetidae</taxon>
        <taxon>Agaricales</taxon>
        <taxon>Agaricineae</taxon>
        <taxon>Strophariaceae</taxon>
        <taxon>Galerina</taxon>
    </lineage>
</organism>
<sequence>MPILEIGFFPASEALLANNEITQAELEFVAKSEGCISVYYGIDVDGNKTAFMGAIWESFDHYKKVVESPEFPATMEALKPAMAGPLTSLHVECEADPTSALEAPVTEITLAKLKDGKTHEELKPLADAICDNAHLAKGAHPPVAWGPFIQKPGEYGVAVGWDSVEDHIKLADNPPYDKFLPSLFEMADMTVNHVKFKKLVF</sequence>
<evidence type="ECO:0000313" key="1">
    <source>
        <dbReference type="EMBL" id="KDR82912.1"/>
    </source>
</evidence>
<accession>A0A067TKQ6</accession>
<dbReference type="InterPro" id="IPR011008">
    <property type="entry name" value="Dimeric_a/b-barrel"/>
</dbReference>
<dbReference type="Gene3D" id="3.30.70.100">
    <property type="match status" value="2"/>
</dbReference>
<dbReference type="EMBL" id="KL142369">
    <property type="protein sequence ID" value="KDR82912.1"/>
    <property type="molecule type" value="Genomic_DNA"/>
</dbReference>
<dbReference type="SUPFAM" id="SSF54909">
    <property type="entry name" value="Dimeric alpha+beta barrel"/>
    <property type="match status" value="1"/>
</dbReference>
<protein>
    <recommendedName>
        <fullName evidence="3">ABM domain-containing protein</fullName>
    </recommendedName>
</protein>
<dbReference type="Proteomes" id="UP000027222">
    <property type="component" value="Unassembled WGS sequence"/>
</dbReference>
<proteinExistence type="predicted"/>
<keyword evidence="2" id="KW-1185">Reference proteome</keyword>
<evidence type="ECO:0000313" key="2">
    <source>
        <dbReference type="Proteomes" id="UP000027222"/>
    </source>
</evidence>
<dbReference type="STRING" id="685588.A0A067TKQ6"/>
<gene>
    <name evidence="1" type="ORF">GALMADRAFT_57639</name>
</gene>
<dbReference type="AlphaFoldDB" id="A0A067TKQ6"/>